<dbReference type="Gene3D" id="3.40.50.2000">
    <property type="entry name" value="Glycogen Phosphorylase B"/>
    <property type="match status" value="2"/>
</dbReference>
<dbReference type="OrthoDB" id="798298at2"/>
<keyword evidence="5" id="KW-1185">Reference proteome</keyword>
<accession>A0A167G8L9</accession>
<evidence type="ECO:0000259" key="2">
    <source>
        <dbReference type="Pfam" id="PF00534"/>
    </source>
</evidence>
<dbReference type="AlphaFoldDB" id="A0A167G8L9"/>
<protein>
    <submittedName>
        <fullName evidence="4">Uncharacterized protein</fullName>
    </submittedName>
</protein>
<dbReference type="EMBL" id="LRXL01000049">
    <property type="protein sequence ID" value="OAB77332.1"/>
    <property type="molecule type" value="Genomic_DNA"/>
</dbReference>
<evidence type="ECO:0000256" key="1">
    <source>
        <dbReference type="ARBA" id="ARBA00022679"/>
    </source>
</evidence>
<dbReference type="InterPro" id="IPR028098">
    <property type="entry name" value="Glyco_trans_4-like_N"/>
</dbReference>
<dbReference type="PANTHER" id="PTHR46401">
    <property type="entry name" value="GLYCOSYLTRANSFERASE WBBK-RELATED"/>
    <property type="match status" value="1"/>
</dbReference>
<organism evidence="4 5">
    <name type="scientific">Cochleicola gelatinilyticus</name>
    <dbReference type="NCBI Taxonomy" id="1763537"/>
    <lineage>
        <taxon>Bacteria</taxon>
        <taxon>Pseudomonadati</taxon>
        <taxon>Bacteroidota</taxon>
        <taxon>Flavobacteriia</taxon>
        <taxon>Flavobacteriales</taxon>
        <taxon>Flavobacteriaceae</taxon>
        <taxon>Cochleicola</taxon>
    </lineage>
</organism>
<dbReference type="GO" id="GO:0016757">
    <property type="term" value="F:glycosyltransferase activity"/>
    <property type="evidence" value="ECO:0007669"/>
    <property type="project" value="InterPro"/>
</dbReference>
<dbReference type="PANTHER" id="PTHR46401:SF2">
    <property type="entry name" value="GLYCOSYLTRANSFERASE WBBK-RELATED"/>
    <property type="match status" value="1"/>
</dbReference>
<reference evidence="4 5" key="1">
    <citation type="submission" date="2016-02" db="EMBL/GenBank/DDBJ databases">
        <title>Ulvibacter sp. LPB0005, isolated from Thais luteostoma.</title>
        <authorList>
            <person name="Shin S.-K."/>
            <person name="Yi H."/>
        </authorList>
    </citation>
    <scope>NUCLEOTIDE SEQUENCE [LARGE SCALE GENOMIC DNA]</scope>
    <source>
        <strain evidence="4 5">LPB0005</strain>
    </source>
</reference>
<dbReference type="Pfam" id="PF13439">
    <property type="entry name" value="Glyco_transf_4"/>
    <property type="match status" value="1"/>
</dbReference>
<name>A0A167G8L9_9FLAO</name>
<gene>
    <name evidence="4" type="ORF">ULVI_12580</name>
</gene>
<feature type="domain" description="Glycosyltransferase subfamily 4-like N-terminal" evidence="3">
    <location>
        <begin position="49"/>
        <end position="152"/>
    </location>
</feature>
<dbReference type="Proteomes" id="UP000077013">
    <property type="component" value="Unassembled WGS sequence"/>
</dbReference>
<feature type="domain" description="Glycosyl transferase family 1" evidence="2">
    <location>
        <begin position="169"/>
        <end position="301"/>
    </location>
</feature>
<dbReference type="STRING" id="1763537.ULVI_12580"/>
<dbReference type="GO" id="GO:0009103">
    <property type="term" value="P:lipopolysaccharide biosynthetic process"/>
    <property type="evidence" value="ECO:0007669"/>
    <property type="project" value="TreeGrafter"/>
</dbReference>
<evidence type="ECO:0000313" key="4">
    <source>
        <dbReference type="EMBL" id="OAB77332.1"/>
    </source>
</evidence>
<evidence type="ECO:0000259" key="3">
    <source>
        <dbReference type="Pfam" id="PF13439"/>
    </source>
</evidence>
<sequence length="338" mass="39673">MREYNLLYIYRKRNPGNYSIERIYNKISQQLETAERFPFNLKRYTLRKQFDFGSFLYHFLTSLFSKKKVVHITGASNYMVMAFPFQTRVFTLHDLIRYKKIKGIRGYLYDLFFVKLPIKYSHYIIVVSKKTREELLKNFPNSERKIDLIYNPLIIPKQIIKRTPREITKNNPFKILQIGQKNNKNFERLILATKSLDVEYTFIHSNPDKITALCHKYEIINRSVILTNINDEELYKQYAFHDVLYFASTAEGFGMPIIEAQAHGLPVITSNCSPMDEIGKGAILVDPLNVESITEGFIKLYNPVLVRKVVATGLENSRNFNVDKIVSIYISFYSKLIR</sequence>
<dbReference type="Pfam" id="PF00534">
    <property type="entry name" value="Glycos_transf_1"/>
    <property type="match status" value="1"/>
</dbReference>
<dbReference type="InterPro" id="IPR001296">
    <property type="entry name" value="Glyco_trans_1"/>
</dbReference>
<evidence type="ECO:0000313" key="5">
    <source>
        <dbReference type="Proteomes" id="UP000077013"/>
    </source>
</evidence>
<comment type="caution">
    <text evidence="4">The sequence shown here is derived from an EMBL/GenBank/DDBJ whole genome shotgun (WGS) entry which is preliminary data.</text>
</comment>
<dbReference type="SUPFAM" id="SSF53756">
    <property type="entry name" value="UDP-Glycosyltransferase/glycogen phosphorylase"/>
    <property type="match status" value="1"/>
</dbReference>
<dbReference type="RefSeq" id="WP_068593151.1">
    <property type="nucleotide sequence ID" value="NZ_LRXL01000049.1"/>
</dbReference>
<proteinExistence type="predicted"/>
<keyword evidence="1" id="KW-0808">Transferase</keyword>